<comment type="caution">
    <text evidence="2">The sequence shown here is derived from an EMBL/GenBank/DDBJ whole genome shotgun (WGS) entry which is preliminary data.</text>
</comment>
<evidence type="ECO:0000313" key="2">
    <source>
        <dbReference type="EMBL" id="MFC4986978.1"/>
    </source>
</evidence>
<evidence type="ECO:0000313" key="3">
    <source>
        <dbReference type="Proteomes" id="UP001595925"/>
    </source>
</evidence>
<dbReference type="EMBL" id="JBHSJG010000014">
    <property type="protein sequence ID" value="MFC4986978.1"/>
    <property type="molecule type" value="Genomic_DNA"/>
</dbReference>
<accession>A0ABD5QB53</accession>
<dbReference type="RefSeq" id="WP_224828236.1">
    <property type="nucleotide sequence ID" value="NZ_JAIVEF010000005.1"/>
</dbReference>
<dbReference type="Proteomes" id="UP001595925">
    <property type="component" value="Unassembled WGS sequence"/>
</dbReference>
<dbReference type="AlphaFoldDB" id="A0ABD5QB53"/>
<feature type="region of interest" description="Disordered" evidence="1">
    <location>
        <begin position="38"/>
        <end position="66"/>
    </location>
</feature>
<keyword evidence="3" id="KW-1185">Reference proteome</keyword>
<reference evidence="2 3" key="1">
    <citation type="journal article" date="2019" name="Int. J. Syst. Evol. Microbiol.">
        <title>The Global Catalogue of Microorganisms (GCM) 10K type strain sequencing project: providing services to taxonomists for standard genome sequencing and annotation.</title>
        <authorList>
            <consortium name="The Broad Institute Genomics Platform"/>
            <consortium name="The Broad Institute Genome Sequencing Center for Infectious Disease"/>
            <person name="Wu L."/>
            <person name="Ma J."/>
        </authorList>
    </citation>
    <scope>NUCLEOTIDE SEQUENCE [LARGE SCALE GENOMIC DNA]</scope>
    <source>
        <strain evidence="2 3">CGMCC 1.15824</strain>
    </source>
</reference>
<sequence>MTKECSNCGFLVSNPQLSGVSQRCPDCEEWVIWQPVEETGTRAPGADSEDDRLSALADRLLPRRRA</sequence>
<gene>
    <name evidence="2" type="ORF">ACFPFO_04165</name>
</gene>
<evidence type="ECO:0000256" key="1">
    <source>
        <dbReference type="SAM" id="MobiDB-lite"/>
    </source>
</evidence>
<proteinExistence type="predicted"/>
<name>A0ABD5QB53_9EURY</name>
<organism evidence="2 3">
    <name type="scientific">Saliphagus infecundisoli</name>
    <dbReference type="NCBI Taxonomy" id="1849069"/>
    <lineage>
        <taxon>Archaea</taxon>
        <taxon>Methanobacteriati</taxon>
        <taxon>Methanobacteriota</taxon>
        <taxon>Stenosarchaea group</taxon>
        <taxon>Halobacteria</taxon>
        <taxon>Halobacteriales</taxon>
        <taxon>Natrialbaceae</taxon>
        <taxon>Saliphagus</taxon>
    </lineage>
</organism>
<protein>
    <submittedName>
        <fullName evidence="2">DNA repair protein RadA</fullName>
    </submittedName>
</protein>